<name>A0A7W4W2T9_9GAMM</name>
<reference evidence="10 11" key="1">
    <citation type="submission" date="2020-08" db="EMBL/GenBank/DDBJ databases">
        <title>Genomic Encyclopedia of Type Strains, Phase III (KMG-III): the genomes of soil and plant-associated and newly described type strains.</title>
        <authorList>
            <person name="Whitman W."/>
        </authorList>
    </citation>
    <scope>NUCLEOTIDE SEQUENCE [LARGE SCALE GENOMIC DNA]</scope>
    <source>
        <strain evidence="10 11">CECT 8654</strain>
    </source>
</reference>
<dbReference type="AlphaFoldDB" id="A0A7W4W2T9"/>
<evidence type="ECO:0000313" key="10">
    <source>
        <dbReference type="EMBL" id="MBB3046359.1"/>
    </source>
</evidence>
<dbReference type="GO" id="GO:0005886">
    <property type="term" value="C:plasma membrane"/>
    <property type="evidence" value="ECO:0007669"/>
    <property type="project" value="UniProtKB-SubCell"/>
</dbReference>
<dbReference type="RefSeq" id="WP_183409058.1">
    <property type="nucleotide sequence ID" value="NZ_JACHWY010000001.1"/>
</dbReference>
<keyword evidence="5 7" id="KW-0283">Flagellar rotation</keyword>
<comment type="subcellular location">
    <subcellularLocation>
        <location evidence="7">Cell membrane</location>
        <topology evidence="7">Peripheral membrane protein</topology>
        <orientation evidence="7">Cytoplasmic side</orientation>
    </subcellularLocation>
    <subcellularLocation>
        <location evidence="7">Bacterial flagellum basal body</location>
    </subcellularLocation>
</comment>
<dbReference type="GO" id="GO:0009425">
    <property type="term" value="C:bacterial-type flagellum basal body"/>
    <property type="evidence" value="ECO:0007669"/>
    <property type="project" value="UniProtKB-SubCell"/>
</dbReference>
<sequence length="111" mass="11933">MSEENSQAAAPEMAELQDNAGGAGGDINLDMLLDVNVSLAIELGRSEMSIRDLLRLNQGSVVNLDRMAGEALDVLVNGTLVARGEIVVVKEKFGVKLTEVVSPEERVRRLN</sequence>
<evidence type="ECO:0000259" key="9">
    <source>
        <dbReference type="Pfam" id="PF01052"/>
    </source>
</evidence>
<evidence type="ECO:0000256" key="7">
    <source>
        <dbReference type="RuleBase" id="RU362074"/>
    </source>
</evidence>
<proteinExistence type="inferred from homology"/>
<protein>
    <recommendedName>
        <fullName evidence="2 7">Flagellar motor switch protein FliN</fullName>
    </recommendedName>
</protein>
<dbReference type="Pfam" id="PF01052">
    <property type="entry name" value="FliMN_C"/>
    <property type="match status" value="1"/>
</dbReference>
<dbReference type="EMBL" id="JACHWY010000001">
    <property type="protein sequence ID" value="MBB3046359.1"/>
    <property type="molecule type" value="Genomic_DNA"/>
</dbReference>
<dbReference type="Gene3D" id="2.30.330.10">
    <property type="entry name" value="SpoA-like"/>
    <property type="match status" value="1"/>
</dbReference>
<dbReference type="GO" id="GO:0006935">
    <property type="term" value="P:chemotaxis"/>
    <property type="evidence" value="ECO:0007669"/>
    <property type="project" value="UniProtKB-KW"/>
</dbReference>
<keyword evidence="10" id="KW-0282">Flagellum</keyword>
<dbReference type="SUPFAM" id="SSF101801">
    <property type="entry name" value="Surface presentation of antigens (SPOA)"/>
    <property type="match status" value="1"/>
</dbReference>
<dbReference type="InterPro" id="IPR036429">
    <property type="entry name" value="SpoA-like_sf"/>
</dbReference>
<dbReference type="PANTHER" id="PTHR43484">
    <property type="match status" value="1"/>
</dbReference>
<comment type="caution">
    <text evidence="10">The sequence shown here is derived from an EMBL/GenBank/DDBJ whole genome shotgun (WGS) entry which is preliminary data.</text>
</comment>
<evidence type="ECO:0000256" key="4">
    <source>
        <dbReference type="ARBA" id="ARBA00022500"/>
    </source>
</evidence>
<keyword evidence="4 7" id="KW-0145">Chemotaxis</keyword>
<comment type="similarity">
    <text evidence="1 7">Belongs to the FliN/MopA/SpaO family.</text>
</comment>
<evidence type="ECO:0000256" key="1">
    <source>
        <dbReference type="ARBA" id="ARBA00009226"/>
    </source>
</evidence>
<dbReference type="InterPro" id="IPR001172">
    <property type="entry name" value="FliN_T3SS_HrcQb"/>
</dbReference>
<dbReference type="InterPro" id="IPR001543">
    <property type="entry name" value="FliN-like_C"/>
</dbReference>
<feature type="region of interest" description="Disordered" evidence="8">
    <location>
        <begin position="1"/>
        <end position="21"/>
    </location>
</feature>
<keyword evidence="7" id="KW-0975">Bacterial flagellum</keyword>
<evidence type="ECO:0000256" key="2">
    <source>
        <dbReference type="ARBA" id="ARBA00021897"/>
    </source>
</evidence>
<evidence type="ECO:0000256" key="3">
    <source>
        <dbReference type="ARBA" id="ARBA00022475"/>
    </source>
</evidence>
<accession>A0A7W4W2T9</accession>
<dbReference type="NCBIfam" id="TIGR02480">
    <property type="entry name" value="fliN"/>
    <property type="match status" value="1"/>
</dbReference>
<dbReference type="InterPro" id="IPR012826">
    <property type="entry name" value="FliN"/>
</dbReference>
<dbReference type="PANTHER" id="PTHR43484:SF1">
    <property type="entry name" value="FLAGELLAR MOTOR SWITCH PROTEIN FLIN"/>
    <property type="match status" value="1"/>
</dbReference>
<organism evidence="10 11">
    <name type="scientific">Litorivivens lipolytica</name>
    <dbReference type="NCBI Taxonomy" id="1524264"/>
    <lineage>
        <taxon>Bacteria</taxon>
        <taxon>Pseudomonadati</taxon>
        <taxon>Pseudomonadota</taxon>
        <taxon>Gammaproteobacteria</taxon>
        <taxon>Litorivivens</taxon>
    </lineage>
</organism>
<dbReference type="PRINTS" id="PR00956">
    <property type="entry name" value="FLGMOTORFLIN"/>
</dbReference>
<dbReference type="Proteomes" id="UP000537130">
    <property type="component" value="Unassembled WGS sequence"/>
</dbReference>
<dbReference type="InterPro" id="IPR051469">
    <property type="entry name" value="FliN/MopA/SpaO"/>
</dbReference>
<keyword evidence="11" id="KW-1185">Reference proteome</keyword>
<evidence type="ECO:0000313" key="11">
    <source>
        <dbReference type="Proteomes" id="UP000537130"/>
    </source>
</evidence>
<evidence type="ECO:0000256" key="5">
    <source>
        <dbReference type="ARBA" id="ARBA00022779"/>
    </source>
</evidence>
<evidence type="ECO:0000256" key="6">
    <source>
        <dbReference type="ARBA" id="ARBA00023136"/>
    </source>
</evidence>
<gene>
    <name evidence="10" type="ORF">FHR99_000595</name>
</gene>
<evidence type="ECO:0000256" key="8">
    <source>
        <dbReference type="SAM" id="MobiDB-lite"/>
    </source>
</evidence>
<dbReference type="GO" id="GO:0003774">
    <property type="term" value="F:cytoskeletal motor activity"/>
    <property type="evidence" value="ECO:0007669"/>
    <property type="project" value="UniProtKB-UniRule"/>
</dbReference>
<keyword evidence="10" id="KW-0969">Cilium</keyword>
<keyword evidence="6 7" id="KW-0472">Membrane</keyword>
<dbReference type="GO" id="GO:0071973">
    <property type="term" value="P:bacterial-type flagellum-dependent cell motility"/>
    <property type="evidence" value="ECO:0007669"/>
    <property type="project" value="UniProtKB-UniRule"/>
</dbReference>
<keyword evidence="3 7" id="KW-1003">Cell membrane</keyword>
<feature type="domain" description="Flagellar motor switch protein FliN-like C-terminal" evidence="9">
    <location>
        <begin position="31"/>
        <end position="101"/>
    </location>
</feature>
<comment type="function">
    <text evidence="7">FliN is one of three proteins (FliG, FliN, FliM) that form the rotor-mounted switch complex (C ring), located at the base of the basal body. This complex interacts with the CheY and CheZ chemotaxis proteins, in addition to contacting components of the motor that determine the direction of flagellar rotation.</text>
</comment>
<keyword evidence="10" id="KW-0966">Cell projection</keyword>